<reference evidence="1" key="1">
    <citation type="submission" date="2022-07" db="EMBL/GenBank/DDBJ databases">
        <title>Genome Sequence of Phlebia brevispora.</title>
        <authorList>
            <person name="Buettner E."/>
        </authorList>
    </citation>
    <scope>NUCLEOTIDE SEQUENCE</scope>
    <source>
        <strain evidence="1">MPL23</strain>
    </source>
</reference>
<comment type="caution">
    <text evidence="1">The sequence shown here is derived from an EMBL/GenBank/DDBJ whole genome shotgun (WGS) entry which is preliminary data.</text>
</comment>
<sequence>MSFYDVTPHARQSQASPSVSLEKGAYRLRAPPKRPRQHMRHDIRPSKDGIKAALRYEKQMAVLVISLVCATVTCFAAAYYLFTTRWDNHARLHTTSRRSDPSIHPQVVDFELSAHRHGPGTRFSDAFLSDELVDPEEQFIAYLPHSGFHNQRIAFENALVLSRLLNRTLLVPPVRLGKPLFYAPYDILKEMLVNTSKLEIPQCKQSTPDPDSTSSDCIDYFQFTDVPWSWLIDLSGIQAEQKLIARWDFSDAWLADALQVWDGDVFVVRDGDRDMYGFQDFISLSGSRGRKYRQMVHLSTLAHRTERLILLGTLFGTSRLHLRNPDNLQLRKEIRAHMANFRPFLGDISNTVRAKLGRHYLGAHVRLGDGIFEDEAERNICLSTGTRRLTGSRDPSFLWRNRFLAVAQVLSMQTLTSVY</sequence>
<name>A0ACC1T0V5_9APHY</name>
<gene>
    <name evidence="1" type="ORF">NM688_g5100</name>
</gene>
<dbReference type="EMBL" id="JANHOG010000911">
    <property type="protein sequence ID" value="KAJ3550192.1"/>
    <property type="molecule type" value="Genomic_DNA"/>
</dbReference>
<accession>A0ACC1T0V5</accession>
<organism evidence="1 2">
    <name type="scientific">Phlebia brevispora</name>
    <dbReference type="NCBI Taxonomy" id="194682"/>
    <lineage>
        <taxon>Eukaryota</taxon>
        <taxon>Fungi</taxon>
        <taxon>Dikarya</taxon>
        <taxon>Basidiomycota</taxon>
        <taxon>Agaricomycotina</taxon>
        <taxon>Agaricomycetes</taxon>
        <taxon>Polyporales</taxon>
        <taxon>Meruliaceae</taxon>
        <taxon>Phlebia</taxon>
    </lineage>
</organism>
<proteinExistence type="predicted"/>
<evidence type="ECO:0000313" key="2">
    <source>
        <dbReference type="Proteomes" id="UP001148662"/>
    </source>
</evidence>
<evidence type="ECO:0000313" key="1">
    <source>
        <dbReference type="EMBL" id="KAJ3550192.1"/>
    </source>
</evidence>
<dbReference type="Proteomes" id="UP001148662">
    <property type="component" value="Unassembled WGS sequence"/>
</dbReference>
<protein>
    <submittedName>
        <fullName evidence="1">Uncharacterized protein</fullName>
    </submittedName>
</protein>
<keyword evidence="2" id="KW-1185">Reference proteome</keyword>